<gene>
    <name evidence="5" type="ORF">M9978_13410</name>
</gene>
<dbReference type="InterPro" id="IPR009075">
    <property type="entry name" value="AcylCo_DH/oxidase_C"/>
</dbReference>
<feature type="domain" description="Acyl-CoA dehydrogenase/oxidase C-terminal" evidence="4">
    <location>
        <begin position="162"/>
        <end position="275"/>
    </location>
</feature>
<evidence type="ECO:0000259" key="4">
    <source>
        <dbReference type="Pfam" id="PF00441"/>
    </source>
</evidence>
<evidence type="ECO:0000256" key="3">
    <source>
        <dbReference type="ARBA" id="ARBA00023002"/>
    </source>
</evidence>
<dbReference type="AlphaFoldDB" id="A0A9X2HKN7"/>
<keyword evidence="2" id="KW-0274">FAD</keyword>
<keyword evidence="3" id="KW-0560">Oxidoreductase</keyword>
<dbReference type="InterPro" id="IPR036250">
    <property type="entry name" value="AcylCo_DH-like_C"/>
</dbReference>
<evidence type="ECO:0000256" key="1">
    <source>
        <dbReference type="ARBA" id="ARBA00022630"/>
    </source>
</evidence>
<organism evidence="5 6">
    <name type="scientific">Sphingomonas tagetis</name>
    <dbReference type="NCBI Taxonomy" id="2949092"/>
    <lineage>
        <taxon>Bacteria</taxon>
        <taxon>Pseudomonadati</taxon>
        <taxon>Pseudomonadota</taxon>
        <taxon>Alphaproteobacteria</taxon>
        <taxon>Sphingomonadales</taxon>
        <taxon>Sphingomonadaceae</taxon>
        <taxon>Sphingomonas</taxon>
    </lineage>
</organism>
<evidence type="ECO:0000256" key="2">
    <source>
        <dbReference type="ARBA" id="ARBA00022827"/>
    </source>
</evidence>
<sequence>MDAMLETTATRILTDHRESLDAAWVALEGSGLTRLWVSEAHGGYGMAPAEGFGLARLAGAHALPVPIADTLVASWLLSEAGLQSPVGRMSVLIEGWQRGIPFGDGADHVVRVQGRSLTLHRGPIASAYAAVGEDPLSDAGALTGAVIATGELHHDIALPLAALTRAAQMCGALEAALTLSIEFAGQRIQFGRALSKFQAIQHLLSEMSAEVAAASAALDAAVATVQPGTPLDLQAVAVAKFRAGLAAGTVCEHAHQIHGAIGYTQEYALARLTRRLWQWREDFGGESYWATELGRVALRNQTPLWPQLTARGE</sequence>
<reference evidence="5" key="1">
    <citation type="submission" date="2022-05" db="EMBL/GenBank/DDBJ databases">
        <title>Sphingomonas sp. strain MG17 Genome sequencing and assembly.</title>
        <authorList>
            <person name="Kim I."/>
        </authorList>
    </citation>
    <scope>NUCLEOTIDE SEQUENCE</scope>
    <source>
        <strain evidence="5">MG17</strain>
    </source>
</reference>
<accession>A0A9X2HKN7</accession>
<comment type="caution">
    <text evidence="5">The sequence shown here is derived from an EMBL/GenBank/DDBJ whole genome shotgun (WGS) entry which is preliminary data.</text>
</comment>
<proteinExistence type="predicted"/>
<protein>
    <recommendedName>
        <fullName evidence="4">Acyl-CoA dehydrogenase/oxidase C-terminal domain-containing protein</fullName>
    </recommendedName>
</protein>
<name>A0A9X2HKN7_9SPHN</name>
<dbReference type="EMBL" id="JAMLDX010000010">
    <property type="protein sequence ID" value="MCP3731422.1"/>
    <property type="molecule type" value="Genomic_DNA"/>
</dbReference>
<dbReference type="SUPFAM" id="SSF47203">
    <property type="entry name" value="Acyl-CoA dehydrogenase C-terminal domain-like"/>
    <property type="match status" value="1"/>
</dbReference>
<dbReference type="GO" id="GO:0003995">
    <property type="term" value="F:acyl-CoA dehydrogenase activity"/>
    <property type="evidence" value="ECO:0007669"/>
    <property type="project" value="TreeGrafter"/>
</dbReference>
<keyword evidence="6" id="KW-1185">Reference proteome</keyword>
<dbReference type="Gene3D" id="1.20.140.10">
    <property type="entry name" value="Butyryl-CoA Dehydrogenase, subunit A, domain 3"/>
    <property type="match status" value="1"/>
</dbReference>
<evidence type="ECO:0000313" key="6">
    <source>
        <dbReference type="Proteomes" id="UP001139451"/>
    </source>
</evidence>
<dbReference type="Pfam" id="PF00441">
    <property type="entry name" value="Acyl-CoA_dh_1"/>
    <property type="match status" value="1"/>
</dbReference>
<evidence type="ECO:0000313" key="5">
    <source>
        <dbReference type="EMBL" id="MCP3731422.1"/>
    </source>
</evidence>
<dbReference type="PANTHER" id="PTHR43884:SF20">
    <property type="entry name" value="ACYL-COA DEHYDROGENASE FADE28"/>
    <property type="match status" value="1"/>
</dbReference>
<dbReference type="PANTHER" id="PTHR43884">
    <property type="entry name" value="ACYL-COA DEHYDROGENASE"/>
    <property type="match status" value="1"/>
</dbReference>
<dbReference type="RefSeq" id="WP_254294034.1">
    <property type="nucleotide sequence ID" value="NZ_JAMLDX010000010.1"/>
</dbReference>
<keyword evidence="1" id="KW-0285">Flavoprotein</keyword>
<dbReference type="Proteomes" id="UP001139451">
    <property type="component" value="Unassembled WGS sequence"/>
</dbReference>